<accession>A0A177B321</accession>
<feature type="transmembrane region" description="Helical" evidence="1">
    <location>
        <begin position="315"/>
        <end position="333"/>
    </location>
</feature>
<feature type="transmembrane region" description="Helical" evidence="1">
    <location>
        <begin position="376"/>
        <end position="396"/>
    </location>
</feature>
<gene>
    <name evidence="3" type="ORF">A3Q56_04263</name>
</gene>
<keyword evidence="1" id="KW-0812">Transmembrane</keyword>
<feature type="transmembrane region" description="Helical" evidence="1">
    <location>
        <begin position="108"/>
        <end position="131"/>
    </location>
</feature>
<keyword evidence="4" id="KW-1185">Reference proteome</keyword>
<reference evidence="3 4" key="1">
    <citation type="submission" date="2016-04" db="EMBL/GenBank/DDBJ databases">
        <title>The genome of Intoshia linei affirms orthonectids as highly simplified spiralians.</title>
        <authorList>
            <person name="Mikhailov K.V."/>
            <person name="Slusarev G.S."/>
            <person name="Nikitin M.A."/>
            <person name="Logacheva M.D."/>
            <person name="Penin A."/>
            <person name="Aleoshin V."/>
            <person name="Panchin Y.V."/>
        </authorList>
    </citation>
    <scope>NUCLEOTIDE SEQUENCE [LARGE SCALE GENOMIC DNA]</scope>
    <source>
        <strain evidence="3">Intl2013</strain>
        <tissue evidence="3">Whole animal</tissue>
    </source>
</reference>
<keyword evidence="1" id="KW-0472">Membrane</keyword>
<evidence type="ECO:0000313" key="3">
    <source>
        <dbReference type="EMBL" id="OAF68001.1"/>
    </source>
</evidence>
<feature type="transmembrane region" description="Helical" evidence="1">
    <location>
        <begin position="283"/>
        <end position="303"/>
    </location>
</feature>
<proteinExistence type="predicted"/>
<feature type="transmembrane region" description="Helical" evidence="1">
    <location>
        <begin position="40"/>
        <end position="64"/>
    </location>
</feature>
<evidence type="ECO:0008006" key="5">
    <source>
        <dbReference type="Google" id="ProtNLM"/>
    </source>
</evidence>
<keyword evidence="2" id="KW-0732">Signal</keyword>
<protein>
    <recommendedName>
        <fullName evidence="5">G-protein coupled receptors family 1 profile domain-containing protein</fullName>
    </recommendedName>
</protein>
<dbReference type="EMBL" id="LWCA01000533">
    <property type="protein sequence ID" value="OAF68001.1"/>
    <property type="molecule type" value="Genomic_DNA"/>
</dbReference>
<comment type="caution">
    <text evidence="3">The sequence shown here is derived from an EMBL/GenBank/DDBJ whole genome shotgun (WGS) entry which is preliminary data.</text>
</comment>
<dbReference type="Proteomes" id="UP000078046">
    <property type="component" value="Unassembled WGS sequence"/>
</dbReference>
<evidence type="ECO:0000256" key="1">
    <source>
        <dbReference type="SAM" id="Phobius"/>
    </source>
</evidence>
<name>A0A177B321_9BILA</name>
<evidence type="ECO:0000313" key="4">
    <source>
        <dbReference type="Proteomes" id="UP000078046"/>
    </source>
</evidence>
<feature type="transmembrane region" description="Helical" evidence="1">
    <location>
        <begin position="151"/>
        <end position="170"/>
    </location>
</feature>
<feature type="signal peptide" evidence="2">
    <location>
        <begin position="1"/>
        <end position="20"/>
    </location>
</feature>
<dbReference type="AlphaFoldDB" id="A0A177B321"/>
<sequence>MIIILGWIFLISIIPKNVKTVTPTRASLTQIDSNLQETNIMYIFISVSIIYIAINVITIGVLQFHPKINKKLKAKYRVLIESSTLIFTSIIYYGSVFRYIENLLSRRYISITIYTIFTIVYYGLLFSVVYFTEIHKSPNLQRLSKSNTSMFQAVLLVTLSIGYDLPYFLINTDKLLQQTPLIKAPIDKFNNMYNIIKEEVNFIEESIVHARSLIYFIIDLIKNNWLLKNFNINPKPIYDFIDILNKMNNIILEYENIIHIIDISMYQYIPIVLIITNVLKKTVYFIIYIVLISSVTSQISNIVPNNYIIATKMSLHIVLFVMVHIGGYFIIFTESIKNIIVYLTYNGISYLLYVIVYEKRNDKKFLGYVFKKIKPFYLITIMVTIDIIISLITNVADFGGTEYVMNTRANFIILLKTYAILQTFK</sequence>
<feature type="transmembrane region" description="Helical" evidence="1">
    <location>
        <begin position="76"/>
        <end position="96"/>
    </location>
</feature>
<keyword evidence="1" id="KW-1133">Transmembrane helix</keyword>
<feature type="transmembrane region" description="Helical" evidence="1">
    <location>
        <begin position="339"/>
        <end position="356"/>
    </location>
</feature>
<feature type="chain" id="PRO_5008056793" description="G-protein coupled receptors family 1 profile domain-containing protein" evidence="2">
    <location>
        <begin position="21"/>
        <end position="425"/>
    </location>
</feature>
<evidence type="ECO:0000256" key="2">
    <source>
        <dbReference type="SAM" id="SignalP"/>
    </source>
</evidence>
<organism evidence="3 4">
    <name type="scientific">Intoshia linei</name>
    <dbReference type="NCBI Taxonomy" id="1819745"/>
    <lineage>
        <taxon>Eukaryota</taxon>
        <taxon>Metazoa</taxon>
        <taxon>Spiralia</taxon>
        <taxon>Lophotrochozoa</taxon>
        <taxon>Mesozoa</taxon>
        <taxon>Orthonectida</taxon>
        <taxon>Rhopaluridae</taxon>
        <taxon>Intoshia</taxon>
    </lineage>
</organism>